<dbReference type="InterPro" id="IPR011032">
    <property type="entry name" value="GroES-like_sf"/>
</dbReference>
<dbReference type="EMBL" id="FONN01000002">
    <property type="protein sequence ID" value="SFE34077.1"/>
    <property type="molecule type" value="Genomic_DNA"/>
</dbReference>
<dbReference type="AlphaFoldDB" id="A0A1I1ZQT3"/>
<dbReference type="InterPro" id="IPR050700">
    <property type="entry name" value="YIM1/Zinc_Alcohol_DH_Fams"/>
</dbReference>
<dbReference type="Pfam" id="PF08240">
    <property type="entry name" value="ADH_N"/>
    <property type="match status" value="1"/>
</dbReference>
<dbReference type="RefSeq" id="WP_046229847.1">
    <property type="nucleotide sequence ID" value="NZ_FONN01000002.1"/>
</dbReference>
<dbReference type="Pfam" id="PF13602">
    <property type="entry name" value="ADH_zinc_N_2"/>
    <property type="match status" value="1"/>
</dbReference>
<evidence type="ECO:0000313" key="2">
    <source>
        <dbReference type="EMBL" id="SFE34077.1"/>
    </source>
</evidence>
<dbReference type="CDD" id="cd08267">
    <property type="entry name" value="MDR1"/>
    <property type="match status" value="1"/>
</dbReference>
<dbReference type="InterPro" id="IPR013149">
    <property type="entry name" value="ADH-like_C"/>
</dbReference>
<reference evidence="3" key="1">
    <citation type="submission" date="2016-10" db="EMBL/GenBank/DDBJ databases">
        <authorList>
            <person name="Varghese N."/>
            <person name="Submissions S."/>
        </authorList>
    </citation>
    <scope>NUCLEOTIDE SEQUENCE [LARGE SCALE GENOMIC DNA]</scope>
    <source>
        <strain evidence="3">CGMCC 1.10223</strain>
    </source>
</reference>
<dbReference type="Gene3D" id="3.40.50.720">
    <property type="entry name" value="NAD(P)-binding Rossmann-like Domain"/>
    <property type="match status" value="1"/>
</dbReference>
<dbReference type="Gene3D" id="3.90.180.10">
    <property type="entry name" value="Medium-chain alcohol dehydrogenases, catalytic domain"/>
    <property type="match status" value="1"/>
</dbReference>
<dbReference type="SUPFAM" id="SSF51735">
    <property type="entry name" value="NAD(P)-binding Rossmann-fold domains"/>
    <property type="match status" value="1"/>
</dbReference>
<accession>A0A1I1ZQT3</accession>
<sequence>MRAIVYEKYGPPHVLKMKEVQKPTPKNNELLIKVHVTTVSAADWRMRKADPFAARLFNGLFRPKKATVLGFELAGEVEAVGKDVKRFKKGDPIFAYTGLGFGAYAEYICLPEEGAKAKDGFVAMKPANMTYEEAAAVPVGGLTALCFLRKGGIEHGQKVLIYGASGSVGTFAVQLAKSFGVDVTAVCSTANVEMVKALGADKVMDYTKEDFTQCGQAYDLIFDAVGKISSSHSKRVLKKKGRYLSVKSAINLKIEDLYSLKMRMEEGKIKSVIDRCYPLEQIAEAHTYVEKGHKKGNVVITVKQDH</sequence>
<dbReference type="OrthoDB" id="9792162at2"/>
<name>A0A1I1ZQT3_9BACL</name>
<dbReference type="SUPFAM" id="SSF50129">
    <property type="entry name" value="GroES-like"/>
    <property type="match status" value="1"/>
</dbReference>
<dbReference type="GO" id="GO:0016491">
    <property type="term" value="F:oxidoreductase activity"/>
    <property type="evidence" value="ECO:0007669"/>
    <property type="project" value="InterPro"/>
</dbReference>
<organism evidence="2 3">
    <name type="scientific">Paenibacillus algorifonticola</name>
    <dbReference type="NCBI Taxonomy" id="684063"/>
    <lineage>
        <taxon>Bacteria</taxon>
        <taxon>Bacillati</taxon>
        <taxon>Bacillota</taxon>
        <taxon>Bacilli</taxon>
        <taxon>Bacillales</taxon>
        <taxon>Paenibacillaceae</taxon>
        <taxon>Paenibacillus</taxon>
    </lineage>
</organism>
<dbReference type="PANTHER" id="PTHR11695">
    <property type="entry name" value="ALCOHOL DEHYDROGENASE RELATED"/>
    <property type="match status" value="1"/>
</dbReference>
<dbReference type="Proteomes" id="UP000183410">
    <property type="component" value="Unassembled WGS sequence"/>
</dbReference>
<dbReference type="Pfam" id="PF00107">
    <property type="entry name" value="ADH_zinc_N"/>
    <property type="match status" value="1"/>
</dbReference>
<dbReference type="PANTHER" id="PTHR11695:SF648">
    <property type="entry name" value="ZINC-BINDING OXIDOREDUCTASE"/>
    <property type="match status" value="1"/>
</dbReference>
<dbReference type="SMART" id="SM00829">
    <property type="entry name" value="PKS_ER"/>
    <property type="match status" value="1"/>
</dbReference>
<protein>
    <submittedName>
        <fullName evidence="2">NADPH:quinone reductase</fullName>
    </submittedName>
</protein>
<evidence type="ECO:0000259" key="1">
    <source>
        <dbReference type="SMART" id="SM00829"/>
    </source>
</evidence>
<keyword evidence="3" id="KW-1185">Reference proteome</keyword>
<feature type="domain" description="Enoyl reductase (ER)" evidence="1">
    <location>
        <begin position="10"/>
        <end position="300"/>
    </location>
</feature>
<gene>
    <name evidence="2" type="ORF">SAMN04487969_10232</name>
</gene>
<proteinExistence type="predicted"/>
<dbReference type="InterPro" id="IPR013154">
    <property type="entry name" value="ADH-like_N"/>
</dbReference>
<evidence type="ECO:0000313" key="3">
    <source>
        <dbReference type="Proteomes" id="UP000183410"/>
    </source>
</evidence>
<dbReference type="InterPro" id="IPR020843">
    <property type="entry name" value="ER"/>
</dbReference>
<dbReference type="InterPro" id="IPR036291">
    <property type="entry name" value="NAD(P)-bd_dom_sf"/>
</dbReference>